<dbReference type="KEGG" id="ker:91099285"/>
<evidence type="ECO:0000256" key="1">
    <source>
        <dbReference type="SAM" id="MobiDB-lite"/>
    </source>
</evidence>
<dbReference type="AlphaFoldDB" id="A0AAX4K7L0"/>
<protein>
    <submittedName>
        <fullName evidence="2">Uncharacterized protein</fullName>
    </submittedName>
</protein>
<reference evidence="2 3" key="1">
    <citation type="submission" date="2024-01" db="EMBL/GenBank/DDBJ databases">
        <title>Comparative genomics of Cryptococcus and Kwoniella reveals pathogenesis evolution and contrasting modes of karyotype evolution via chromosome fusion or intercentromeric recombination.</title>
        <authorList>
            <person name="Coelho M.A."/>
            <person name="David-Palma M."/>
            <person name="Shea T."/>
            <person name="Bowers K."/>
            <person name="McGinley-Smith S."/>
            <person name="Mohammad A.W."/>
            <person name="Gnirke A."/>
            <person name="Yurkov A.M."/>
            <person name="Nowrousian M."/>
            <person name="Sun S."/>
            <person name="Cuomo C.A."/>
            <person name="Heitman J."/>
        </authorList>
    </citation>
    <scope>NUCLEOTIDE SEQUENCE [LARGE SCALE GENOMIC DNA]</scope>
    <source>
        <strain evidence="2 3">PYCC6329</strain>
    </source>
</reference>
<feature type="region of interest" description="Disordered" evidence="1">
    <location>
        <begin position="20"/>
        <end position="122"/>
    </location>
</feature>
<sequence length="122" mass="13410">MANTVTHAMSVSRLLSLDVYRPPDSFIRTSPCGLSEEDSEGEGGGENKVRNEDYSYRSSELPSSPSIQATNNNNARSPIGHAQQHQHQNPLVDSYRSQSSFSDYGVQSGFDNAESEVEEKGR</sequence>
<evidence type="ECO:0000313" key="3">
    <source>
        <dbReference type="Proteomes" id="UP001358614"/>
    </source>
</evidence>
<gene>
    <name evidence="2" type="ORF">V865_000481</name>
</gene>
<feature type="compositionally biased region" description="Low complexity" evidence="1">
    <location>
        <begin position="56"/>
        <end position="66"/>
    </location>
</feature>
<feature type="compositionally biased region" description="Acidic residues" evidence="1">
    <location>
        <begin position="113"/>
        <end position="122"/>
    </location>
</feature>
<proteinExistence type="predicted"/>
<name>A0AAX4K7L0_9TREE</name>
<accession>A0AAX4K7L0</accession>
<feature type="compositionally biased region" description="Basic and acidic residues" evidence="1">
    <location>
        <begin position="45"/>
        <end position="55"/>
    </location>
</feature>
<dbReference type="RefSeq" id="XP_066080409.1">
    <property type="nucleotide sequence ID" value="XM_066224312.1"/>
</dbReference>
<organism evidence="2 3">
    <name type="scientific">Kwoniella europaea PYCC6329</name>
    <dbReference type="NCBI Taxonomy" id="1423913"/>
    <lineage>
        <taxon>Eukaryota</taxon>
        <taxon>Fungi</taxon>
        <taxon>Dikarya</taxon>
        <taxon>Basidiomycota</taxon>
        <taxon>Agaricomycotina</taxon>
        <taxon>Tremellomycetes</taxon>
        <taxon>Tremellales</taxon>
        <taxon>Cryptococcaceae</taxon>
        <taxon>Kwoniella</taxon>
    </lineage>
</organism>
<feature type="compositionally biased region" description="Polar residues" evidence="1">
    <location>
        <begin position="83"/>
        <end position="102"/>
    </location>
</feature>
<dbReference type="GeneID" id="91099285"/>
<dbReference type="EMBL" id="CP144089">
    <property type="protein sequence ID" value="WWD02442.1"/>
    <property type="molecule type" value="Genomic_DNA"/>
</dbReference>
<feature type="compositionally biased region" description="Polar residues" evidence="1">
    <location>
        <begin position="67"/>
        <end position="76"/>
    </location>
</feature>
<dbReference type="Proteomes" id="UP001358614">
    <property type="component" value="Chromosome 1"/>
</dbReference>
<keyword evidence="3" id="KW-1185">Reference proteome</keyword>
<evidence type="ECO:0000313" key="2">
    <source>
        <dbReference type="EMBL" id="WWD02442.1"/>
    </source>
</evidence>